<reference evidence="3" key="1">
    <citation type="submission" date="2013-02" db="EMBL/GenBank/DDBJ databases">
        <authorList>
            <person name="Hughes D."/>
        </authorList>
    </citation>
    <scope>NUCLEOTIDE SEQUENCE</scope>
    <source>
        <strain>Durham</strain>
        <strain evidence="3">NC isolate 2 -- Noor lab</strain>
    </source>
</reference>
<proteinExistence type="predicted"/>
<protein>
    <recommendedName>
        <fullName evidence="4">G-protein coupled receptors family 1 profile domain-containing protein</fullName>
    </recommendedName>
</protein>
<dbReference type="Proteomes" id="UP000015102">
    <property type="component" value="Unassembled WGS sequence"/>
</dbReference>
<keyword evidence="1" id="KW-1133">Transmembrane helix</keyword>
<dbReference type="EnsemblMetazoa" id="MESCA005384-RA">
    <property type="protein sequence ID" value="MESCA005384-PA"/>
    <property type="gene ID" value="MESCA005384"/>
</dbReference>
<name>T1GP67_MEGSC</name>
<keyword evidence="1" id="KW-0472">Membrane</keyword>
<accession>T1GP67</accession>
<feature type="transmembrane region" description="Helical" evidence="1">
    <location>
        <begin position="64"/>
        <end position="88"/>
    </location>
</feature>
<dbReference type="AlphaFoldDB" id="T1GP67"/>
<evidence type="ECO:0000313" key="2">
    <source>
        <dbReference type="EnsemblMetazoa" id="MESCA005384-PA"/>
    </source>
</evidence>
<organism evidence="2 3">
    <name type="scientific">Megaselia scalaris</name>
    <name type="common">Humpbacked fly</name>
    <name type="synonym">Phora scalaris</name>
    <dbReference type="NCBI Taxonomy" id="36166"/>
    <lineage>
        <taxon>Eukaryota</taxon>
        <taxon>Metazoa</taxon>
        <taxon>Ecdysozoa</taxon>
        <taxon>Arthropoda</taxon>
        <taxon>Hexapoda</taxon>
        <taxon>Insecta</taxon>
        <taxon>Pterygota</taxon>
        <taxon>Neoptera</taxon>
        <taxon>Endopterygota</taxon>
        <taxon>Diptera</taxon>
        <taxon>Brachycera</taxon>
        <taxon>Muscomorpha</taxon>
        <taxon>Platypezoidea</taxon>
        <taxon>Phoridae</taxon>
        <taxon>Megaseliini</taxon>
        <taxon>Megaselia</taxon>
    </lineage>
</organism>
<feature type="transmembrane region" description="Helical" evidence="1">
    <location>
        <begin position="140"/>
        <end position="159"/>
    </location>
</feature>
<feature type="transmembrane region" description="Helical" evidence="1">
    <location>
        <begin position="109"/>
        <end position="128"/>
    </location>
</feature>
<keyword evidence="1" id="KW-0812">Transmembrane</keyword>
<dbReference type="EMBL" id="CAQQ02060876">
    <property type="status" value="NOT_ANNOTATED_CDS"/>
    <property type="molecule type" value="Genomic_DNA"/>
</dbReference>
<evidence type="ECO:0000313" key="3">
    <source>
        <dbReference type="Proteomes" id="UP000015102"/>
    </source>
</evidence>
<sequence length="179" mass="20263">MKSDVCCFNRQTFAILLGILELFISSVLLVPNVYCVIFPETLTNRMLATFFPTSKSASSQLYDVVSYFVTASLVLNITSVLCASILIVGTFKRNSISILIWLFNSGLKCFIGFIGCVFITLLLILILTSEFGNETLFRTTLILIVLSPLVTGLYVYLWISILKLHQTIRNDRYFFKTRL</sequence>
<feature type="transmembrane region" description="Helical" evidence="1">
    <location>
        <begin position="12"/>
        <end position="34"/>
    </location>
</feature>
<reference evidence="2" key="2">
    <citation type="submission" date="2015-06" db="UniProtKB">
        <authorList>
            <consortium name="EnsemblMetazoa"/>
        </authorList>
    </citation>
    <scope>IDENTIFICATION</scope>
</reference>
<keyword evidence="3" id="KW-1185">Reference proteome</keyword>
<evidence type="ECO:0000256" key="1">
    <source>
        <dbReference type="SAM" id="Phobius"/>
    </source>
</evidence>
<evidence type="ECO:0008006" key="4">
    <source>
        <dbReference type="Google" id="ProtNLM"/>
    </source>
</evidence>
<dbReference type="HOGENOM" id="CLU_1505156_0_0_1"/>